<protein>
    <submittedName>
        <fullName evidence="1">Unannotated protein</fullName>
    </submittedName>
</protein>
<proteinExistence type="predicted"/>
<reference evidence="1" key="1">
    <citation type="submission" date="2020-05" db="EMBL/GenBank/DDBJ databases">
        <authorList>
            <person name="Chiriac C."/>
            <person name="Salcher M."/>
            <person name="Ghai R."/>
            <person name="Kavagutti S V."/>
        </authorList>
    </citation>
    <scope>NUCLEOTIDE SEQUENCE</scope>
</reference>
<dbReference type="EMBL" id="CAEZYQ010000061">
    <property type="protein sequence ID" value="CAB4774942.1"/>
    <property type="molecule type" value="Genomic_DNA"/>
</dbReference>
<organism evidence="1">
    <name type="scientific">freshwater metagenome</name>
    <dbReference type="NCBI Taxonomy" id="449393"/>
    <lineage>
        <taxon>unclassified sequences</taxon>
        <taxon>metagenomes</taxon>
        <taxon>ecological metagenomes</taxon>
    </lineage>
</organism>
<dbReference type="AlphaFoldDB" id="A0A6J6VR52"/>
<gene>
    <name evidence="1" type="ORF">UFOPK2761_03619</name>
</gene>
<sequence length="97" mass="10565">MTVYLAWTSEDLPDLEGPWHEARLVAPGLVAVDSTESLSAVYHAIKWSLEGEASLIVVPVHQTPKSRGMAAGTTRWLRERTARQPPGANIRGLTSSD</sequence>
<evidence type="ECO:0000313" key="1">
    <source>
        <dbReference type="EMBL" id="CAB4774942.1"/>
    </source>
</evidence>
<name>A0A6J6VR52_9ZZZZ</name>
<accession>A0A6J6VR52</accession>